<comment type="caution">
    <text evidence="1">The sequence shown here is derived from an EMBL/GenBank/DDBJ whole genome shotgun (WGS) entry which is preliminary data.</text>
</comment>
<accession>A0ABU9Y702</accession>
<keyword evidence="2" id="KW-1185">Reference proteome</keyword>
<proteinExistence type="predicted"/>
<dbReference type="EMBL" id="JBDIME010000018">
    <property type="protein sequence ID" value="MEN2791590.1"/>
    <property type="molecule type" value="Genomic_DNA"/>
</dbReference>
<organism evidence="1 2">
    <name type="scientific">Sphingomonas oligophenolica</name>
    <dbReference type="NCBI Taxonomy" id="301154"/>
    <lineage>
        <taxon>Bacteria</taxon>
        <taxon>Pseudomonadati</taxon>
        <taxon>Pseudomonadota</taxon>
        <taxon>Alphaproteobacteria</taxon>
        <taxon>Sphingomonadales</taxon>
        <taxon>Sphingomonadaceae</taxon>
        <taxon>Sphingomonas</taxon>
    </lineage>
</organism>
<gene>
    <name evidence="1" type="ORF">ABC974_18285</name>
</gene>
<dbReference type="Proteomes" id="UP001419910">
    <property type="component" value="Unassembled WGS sequence"/>
</dbReference>
<dbReference type="PROSITE" id="PS51257">
    <property type="entry name" value="PROKAR_LIPOPROTEIN"/>
    <property type="match status" value="1"/>
</dbReference>
<evidence type="ECO:0000313" key="1">
    <source>
        <dbReference type="EMBL" id="MEN2791590.1"/>
    </source>
</evidence>
<name>A0ABU9Y702_9SPHN</name>
<protein>
    <submittedName>
        <fullName evidence="1">Uncharacterized protein</fullName>
    </submittedName>
</protein>
<sequence>MGKQNTIICALLTVLAGCSSNSPKEEDALLAGTGIRQAVDDRLFVGMGNPGFLAMPGDKEKLSALIQAGFISVVPVPDGAPWWRLQVQHANGPQSDYLPFSLGARTIIGKHDQKSWSEGSVSYFAETVDYTLTLNPELKTSSTTLGPFSIRLVLVNQPAVGSWQIDSQSDLSSLQRDKAALESALEVGGSAALDAAISVASKQASDMLGQQIQRAAGLEAIDGQGIVRKPGARLAFYIPDNELSNGTTFGMAKSTCNNVKAGGLNWHLATATESPAVLSLNRGNLIIDSPTSSIWKGRLAGVSVLIVDSFGFIGRQQVESNLPGSEPISTRWKYTIAISPDGSAKWNSEAPSNYGLALDQVPVAWNNNAGQTGRKPLCAANSSGTVPVAKATSAAQTSAGSAASGTNMKVATVSTKASGSSSVSGGKCEHLVNPGEYAIIARRKSVKPQAYDVAVSADNRIMWMASAIDMNTLQQYLKLATSVTPKPYFVLFVNKSSSASVAERVRSAIVASGAC</sequence>
<dbReference type="RefSeq" id="WP_343892588.1">
    <property type="nucleotide sequence ID" value="NZ_BAAAEH010000060.1"/>
</dbReference>
<reference evidence="1 2" key="1">
    <citation type="submission" date="2024-05" db="EMBL/GenBank/DDBJ databases">
        <authorList>
            <person name="Liu Q."/>
            <person name="Xin Y.-H."/>
        </authorList>
    </citation>
    <scope>NUCLEOTIDE SEQUENCE [LARGE SCALE GENOMIC DNA]</scope>
    <source>
        <strain evidence="1 2">CGMCC 1.10181</strain>
    </source>
</reference>
<evidence type="ECO:0000313" key="2">
    <source>
        <dbReference type="Proteomes" id="UP001419910"/>
    </source>
</evidence>